<evidence type="ECO:0000256" key="2">
    <source>
        <dbReference type="ARBA" id="ARBA00009726"/>
    </source>
</evidence>
<evidence type="ECO:0000256" key="10">
    <source>
        <dbReference type="ARBA" id="ARBA00023180"/>
    </source>
</evidence>
<dbReference type="CDD" id="cd03250">
    <property type="entry name" value="ABCC_MRP_domain1"/>
    <property type="match status" value="1"/>
</dbReference>
<feature type="transmembrane region" description="Helical" evidence="11">
    <location>
        <begin position="477"/>
        <end position="503"/>
    </location>
</feature>
<feature type="transmembrane region" description="Helical" evidence="11">
    <location>
        <begin position="945"/>
        <end position="970"/>
    </location>
</feature>
<keyword evidence="10" id="KW-0325">Glycoprotein</keyword>
<dbReference type="Gene3D" id="1.20.1560.10">
    <property type="entry name" value="ABC transporter type 1, transmembrane domain"/>
    <property type="match status" value="2"/>
</dbReference>
<dbReference type="InterPro" id="IPR027417">
    <property type="entry name" value="P-loop_NTPase"/>
</dbReference>
<reference evidence="14 15" key="1">
    <citation type="submission" date="2016-07" db="EMBL/GenBank/DDBJ databases">
        <title>Multiple horizontal gene transfer events from other fungi enriched the ability of initially mycotrophic Trichoderma (Ascomycota) to feed on dead plant biomass.</title>
        <authorList>
            <consortium name="DOE Joint Genome Institute"/>
            <person name="Aerts A."/>
            <person name="Atanasova L."/>
            <person name="Chenthamara K."/>
            <person name="Zhang J."/>
            <person name="Grujic M."/>
            <person name="Henrissat B."/>
            <person name="Kuo A."/>
            <person name="Salamov A."/>
            <person name="Lipzen A."/>
            <person name="Labutti K."/>
            <person name="Barry K."/>
            <person name="Miao Y."/>
            <person name="Rahimi M.J."/>
            <person name="Shen Q."/>
            <person name="Grigoriev I.V."/>
            <person name="Kubicek C.P."/>
            <person name="Druzhinina I.S."/>
        </authorList>
    </citation>
    <scope>NUCLEOTIDE SEQUENCE [LARGE SCALE GENOMIC DNA]</scope>
    <source>
        <strain evidence="14 15">CBS 226.95</strain>
    </source>
</reference>
<dbReference type="Pfam" id="PF00005">
    <property type="entry name" value="ABC_tran"/>
    <property type="match status" value="2"/>
</dbReference>
<evidence type="ECO:0000256" key="9">
    <source>
        <dbReference type="ARBA" id="ARBA00023136"/>
    </source>
</evidence>
<evidence type="ECO:0000259" key="13">
    <source>
        <dbReference type="PROSITE" id="PS50929"/>
    </source>
</evidence>
<dbReference type="STRING" id="983964.A0A2T3ZTU3"/>
<dbReference type="PROSITE" id="PS50893">
    <property type="entry name" value="ABC_TRANSPORTER_2"/>
    <property type="match status" value="2"/>
</dbReference>
<protein>
    <recommendedName>
        <fullName evidence="16">ABC transporter</fullName>
    </recommendedName>
</protein>
<dbReference type="EMBL" id="KZ679701">
    <property type="protein sequence ID" value="PTB48217.1"/>
    <property type="molecule type" value="Genomic_DNA"/>
</dbReference>
<keyword evidence="6" id="KW-0547">Nucleotide-binding</keyword>
<name>A0A2T3ZTU3_TRIHA</name>
<dbReference type="InterPro" id="IPR011527">
    <property type="entry name" value="ABC1_TM_dom"/>
</dbReference>
<evidence type="ECO:0000259" key="12">
    <source>
        <dbReference type="PROSITE" id="PS50893"/>
    </source>
</evidence>
<dbReference type="GeneID" id="36626572"/>
<dbReference type="InterPro" id="IPR003593">
    <property type="entry name" value="AAA+_ATPase"/>
</dbReference>
<dbReference type="Proteomes" id="UP000241690">
    <property type="component" value="Unassembled WGS sequence"/>
</dbReference>
<evidence type="ECO:0000313" key="14">
    <source>
        <dbReference type="EMBL" id="PTB48217.1"/>
    </source>
</evidence>
<dbReference type="FunFam" id="1.20.1560.10:FF:000055">
    <property type="entry name" value="ABC multidrug transporter (Eurofung)"/>
    <property type="match status" value="1"/>
</dbReference>
<dbReference type="CDD" id="cd18580">
    <property type="entry name" value="ABC_6TM_ABCC_D2"/>
    <property type="match status" value="1"/>
</dbReference>
<dbReference type="InterPro" id="IPR017871">
    <property type="entry name" value="ABC_transporter-like_CS"/>
</dbReference>
<feature type="domain" description="ABC transmembrane type-1" evidence="13">
    <location>
        <begin position="273"/>
        <end position="542"/>
    </location>
</feature>
<evidence type="ECO:0000256" key="7">
    <source>
        <dbReference type="ARBA" id="ARBA00022840"/>
    </source>
</evidence>
<comment type="subcellular location">
    <subcellularLocation>
        <location evidence="1">Cell membrane</location>
        <topology evidence="1">Multi-pass membrane protein</topology>
    </subcellularLocation>
</comment>
<evidence type="ECO:0000256" key="1">
    <source>
        <dbReference type="ARBA" id="ARBA00004651"/>
    </source>
</evidence>
<proteinExistence type="inferred from homology"/>
<dbReference type="InterPro" id="IPR003439">
    <property type="entry name" value="ABC_transporter-like_ATP-bd"/>
</dbReference>
<dbReference type="Gene3D" id="3.40.50.300">
    <property type="entry name" value="P-loop containing nucleotide triphosphate hydrolases"/>
    <property type="match status" value="2"/>
</dbReference>
<evidence type="ECO:0008006" key="16">
    <source>
        <dbReference type="Google" id="ProtNLM"/>
    </source>
</evidence>
<keyword evidence="7" id="KW-0067">ATP-binding</keyword>
<keyword evidence="3" id="KW-0813">Transport</keyword>
<dbReference type="SUPFAM" id="SSF52540">
    <property type="entry name" value="P-loop containing nucleoside triphosphate hydrolases"/>
    <property type="match status" value="2"/>
</dbReference>
<feature type="transmembrane region" description="Helical" evidence="11">
    <location>
        <begin position="859"/>
        <end position="885"/>
    </location>
</feature>
<feature type="domain" description="ABC transporter" evidence="12">
    <location>
        <begin position="1187"/>
        <end position="1401"/>
    </location>
</feature>
<sequence>MNCSPSFDSVFGPAVALCRRHFDFTIPFEESMLSILPSSIFLIVGCLNLRRNIHRPRKSEINWLYFSKLLLIAVCFVLEVALLVEYCRPDAFKTRCTVAATIISVVVVLVMIALSHAEHTTSVKPSVILTTYLFISVILDAVRIRTLWLSMQKTEISILFTTTTGVKLAILILENIPKTLIPTSVDKGISPEELSGIFGLSLFTWILPIMKLGFRKTLAIDDLYVIDGEMASEYLGHKTQREWNRVAAQKGTLIWIISKTLKTSIFVPVIPRLFLTGFTFSQPFLVNRMIRYLQNDHEENLSTGYGLLGAYALVYIGSAIATGWYQHLTNRWIIMTRGSLITLIYNKTLTMSSTEDERLSMSLMSNDVQRIIAGLRPLHETWACTLEAGLAIWLLELQIRWATVGVVVVFLSLSCPSYIGERQRVWIQASQKRVNATANMLGLIKEIKMLGLESRFRSILESFRDHELKVSKAYRHLTLMSIVLSYSTSILSPIVVFAIYTTIANRDHEPLDTSRMFTTLTLISLLGTPLITLFQSLPSLRSALSCFQRIQVFVECAPRDDYRVLIQPGNSSCSILVSHEKSSDIASTFVSANPSTDAIVIHDASFAWLQGKVAILRNISLRVAHGKLLMVVGPVGSGKSLLMKAMLGEVAILKGCISLSDQIGYCDPTPWLRNTSVRQNIIAALPFDEAWYSTVLHACAIDKDIERFANGDLHAVGSGGINLSGGQKQRIVLARAIYARRRLLILDDVFSGIDMETEGLIFHRLWGSNGLLRRLQATVVLATHATHRLRYSDQIFVLSTEGVPLEQGTFDRLTASDGYIASLYSGSESNQILSPTMQKRKTICTGNHIQAKDRAIYGYYYKAIGAMHSSIFAMTAVAFGVFLKIPDVWVTLWSNAKAKTPNQRTAYWLGIYSMFQILAIVSLATSIWHLMSRFTTSSGKRLHTYLLNSVLGSPFSFISAVEVGVLINRFSQDMLLVDNTLPYDLFNTAIEMVTCIVQLAIMAISSVYIIAIYPLILLLLYFLQRFYLRTSKQLRVMELEAKSPLYEQFLETISGICSVRAFSYQWAFRTQNDQLLDDSQRPLYTLWALQAWLGVVLDLTVASLALIVVGLAIGLRDKVQSASIGVALLNLTSLGETIKNVLTEWTSLENSMGAISRLESFNRETPSENLASEVQQPPANWPSVGRVEFKAVKASYRQDFTLALDDISLSIEAGQKIAVCGPSGSGKSSIVVALLGMLELSHGSISIDGVDLSTFSRHEIRSRLSSVTQEPCYFPGTFRLNLDPANSISEERVSTILHKLELWTKIQQEGGLDAQLCFDAFSHGQKQLFCLARAILKTSKILILDEATSSVDKETAETMERVIAEECQERTIIAVIHRLESIKYYDRIINLDNGKLIAEGT</sequence>
<keyword evidence="9 11" id="KW-0472">Membrane</keyword>
<feature type="transmembrane region" description="Helical" evidence="11">
    <location>
        <begin position="61"/>
        <end position="84"/>
    </location>
</feature>
<evidence type="ECO:0000256" key="3">
    <source>
        <dbReference type="ARBA" id="ARBA00022448"/>
    </source>
</evidence>
<feature type="transmembrane region" description="Helical" evidence="11">
    <location>
        <begin position="194"/>
        <end position="214"/>
    </location>
</feature>
<dbReference type="Pfam" id="PF00664">
    <property type="entry name" value="ABC_membrane"/>
    <property type="match status" value="2"/>
</dbReference>
<dbReference type="PROSITE" id="PS00211">
    <property type="entry name" value="ABC_TRANSPORTER_1"/>
    <property type="match status" value="2"/>
</dbReference>
<dbReference type="GO" id="GO:0016887">
    <property type="term" value="F:ATP hydrolysis activity"/>
    <property type="evidence" value="ECO:0007669"/>
    <property type="project" value="InterPro"/>
</dbReference>
<dbReference type="PROSITE" id="PS50929">
    <property type="entry name" value="ABC_TM1F"/>
    <property type="match status" value="2"/>
</dbReference>
<dbReference type="GO" id="GO:0005886">
    <property type="term" value="C:plasma membrane"/>
    <property type="evidence" value="ECO:0007669"/>
    <property type="project" value="UniProtKB-SubCell"/>
</dbReference>
<feature type="transmembrane region" description="Helical" evidence="11">
    <location>
        <begin position="126"/>
        <end position="144"/>
    </location>
</feature>
<organism evidence="14 15">
    <name type="scientific">Trichoderma harzianum CBS 226.95</name>
    <dbReference type="NCBI Taxonomy" id="983964"/>
    <lineage>
        <taxon>Eukaryota</taxon>
        <taxon>Fungi</taxon>
        <taxon>Dikarya</taxon>
        <taxon>Ascomycota</taxon>
        <taxon>Pezizomycotina</taxon>
        <taxon>Sordariomycetes</taxon>
        <taxon>Hypocreomycetidae</taxon>
        <taxon>Hypocreales</taxon>
        <taxon>Hypocreaceae</taxon>
        <taxon>Trichoderma</taxon>
    </lineage>
</organism>
<gene>
    <name evidence="14" type="ORF">M431DRAFT_501296</name>
</gene>
<dbReference type="RefSeq" id="XP_024767894.1">
    <property type="nucleotide sequence ID" value="XM_024918003.1"/>
</dbReference>
<feature type="domain" description="ABC transporter" evidence="12">
    <location>
        <begin position="599"/>
        <end position="825"/>
    </location>
</feature>
<dbReference type="PANTHER" id="PTHR24223">
    <property type="entry name" value="ATP-BINDING CASSETTE SUB-FAMILY C"/>
    <property type="match status" value="1"/>
</dbReference>
<evidence type="ECO:0000256" key="4">
    <source>
        <dbReference type="ARBA" id="ARBA00022475"/>
    </source>
</evidence>
<feature type="transmembrane region" description="Helical" evidence="11">
    <location>
        <begin position="265"/>
        <end position="285"/>
    </location>
</feature>
<dbReference type="InterPro" id="IPR044726">
    <property type="entry name" value="ABCC_6TM_D2"/>
</dbReference>
<comment type="similarity">
    <text evidence="2">Belongs to the ABC transporter superfamily. ABCC family. Conjugate transporter (TC 3.A.1.208) subfamily.</text>
</comment>
<evidence type="ECO:0000256" key="8">
    <source>
        <dbReference type="ARBA" id="ARBA00022989"/>
    </source>
</evidence>
<feature type="transmembrane region" description="Helical" evidence="11">
    <location>
        <begin position="31"/>
        <end position="49"/>
    </location>
</feature>
<dbReference type="GO" id="GO:0005524">
    <property type="term" value="F:ATP binding"/>
    <property type="evidence" value="ECO:0007669"/>
    <property type="project" value="UniProtKB-KW"/>
</dbReference>
<dbReference type="FunFam" id="3.40.50.300:FF:002145">
    <property type="entry name" value="ABC transporter (MsbA subfamily)"/>
    <property type="match status" value="1"/>
</dbReference>
<dbReference type="SUPFAM" id="SSF90123">
    <property type="entry name" value="ABC transporter transmembrane region"/>
    <property type="match status" value="2"/>
</dbReference>
<keyword evidence="5 11" id="KW-0812">Transmembrane</keyword>
<feature type="transmembrane region" description="Helical" evidence="11">
    <location>
        <begin position="96"/>
        <end position="114"/>
    </location>
</feature>
<dbReference type="InterPro" id="IPR056227">
    <property type="entry name" value="TMD0_ABC"/>
</dbReference>
<dbReference type="InterPro" id="IPR036640">
    <property type="entry name" value="ABC1_TM_sf"/>
</dbReference>
<dbReference type="PANTHER" id="PTHR24223:SF399">
    <property type="entry name" value="ABC TRANSPORTER ATNG"/>
    <property type="match status" value="1"/>
</dbReference>
<feature type="transmembrane region" description="Helical" evidence="11">
    <location>
        <begin position="305"/>
        <end position="325"/>
    </location>
</feature>
<accession>A0A2T3ZTU3</accession>
<dbReference type="GO" id="GO:0140359">
    <property type="term" value="F:ABC-type transporter activity"/>
    <property type="evidence" value="ECO:0007669"/>
    <property type="project" value="InterPro"/>
</dbReference>
<dbReference type="Pfam" id="PF24357">
    <property type="entry name" value="TMD0_ABC"/>
    <property type="match status" value="1"/>
</dbReference>
<evidence type="ECO:0000313" key="15">
    <source>
        <dbReference type="Proteomes" id="UP000241690"/>
    </source>
</evidence>
<keyword evidence="8 11" id="KW-1133">Transmembrane helix</keyword>
<feature type="transmembrane region" description="Helical" evidence="11">
    <location>
        <begin position="1087"/>
        <end position="1113"/>
    </location>
</feature>
<dbReference type="CDD" id="cd18579">
    <property type="entry name" value="ABC_6TM_ABCC_D1"/>
    <property type="match status" value="1"/>
</dbReference>
<dbReference type="InterPro" id="IPR044746">
    <property type="entry name" value="ABCC_6TM_D1"/>
</dbReference>
<feature type="transmembrane region" description="Helical" evidence="11">
    <location>
        <begin position="905"/>
        <end position="924"/>
    </location>
</feature>
<evidence type="ECO:0000256" key="5">
    <source>
        <dbReference type="ARBA" id="ARBA00022692"/>
    </source>
</evidence>
<feature type="domain" description="ABC transmembrane type-1" evidence="13">
    <location>
        <begin position="899"/>
        <end position="1150"/>
    </location>
</feature>
<dbReference type="FunFam" id="1.20.1560.10:FF:000066">
    <property type="entry name" value="ABC multidrug transporter (Eurofung)"/>
    <property type="match status" value="1"/>
</dbReference>
<keyword evidence="4" id="KW-1003">Cell membrane</keyword>
<feature type="transmembrane region" description="Helical" evidence="11">
    <location>
        <begin position="990"/>
        <end position="1023"/>
    </location>
</feature>
<dbReference type="InterPro" id="IPR050173">
    <property type="entry name" value="ABC_transporter_C-like"/>
</dbReference>
<evidence type="ECO:0000256" key="11">
    <source>
        <dbReference type="SAM" id="Phobius"/>
    </source>
</evidence>
<evidence type="ECO:0000256" key="6">
    <source>
        <dbReference type="ARBA" id="ARBA00022741"/>
    </source>
</evidence>
<feature type="transmembrane region" description="Helical" evidence="11">
    <location>
        <begin position="515"/>
        <end position="534"/>
    </location>
</feature>
<dbReference type="CDD" id="cd03244">
    <property type="entry name" value="ABCC_MRP_domain2"/>
    <property type="match status" value="1"/>
</dbReference>
<keyword evidence="15" id="KW-1185">Reference proteome</keyword>
<dbReference type="SMART" id="SM00382">
    <property type="entry name" value="AAA"/>
    <property type="match status" value="2"/>
</dbReference>